<name>A0A4Q7VEA7_9BURK</name>
<dbReference type="InterPro" id="IPR028978">
    <property type="entry name" value="Chorismate_lyase_/UTRA_dom_sf"/>
</dbReference>
<dbReference type="InterPro" id="IPR036388">
    <property type="entry name" value="WH-like_DNA-bd_sf"/>
</dbReference>
<feature type="domain" description="HTH gntR-type" evidence="4">
    <location>
        <begin position="6"/>
        <end position="74"/>
    </location>
</feature>
<dbReference type="PRINTS" id="PR00035">
    <property type="entry name" value="HTHGNTR"/>
</dbReference>
<evidence type="ECO:0000256" key="3">
    <source>
        <dbReference type="ARBA" id="ARBA00023163"/>
    </source>
</evidence>
<dbReference type="InterPro" id="IPR011663">
    <property type="entry name" value="UTRA"/>
</dbReference>
<dbReference type="SMART" id="SM00866">
    <property type="entry name" value="UTRA"/>
    <property type="match status" value="1"/>
</dbReference>
<dbReference type="CDD" id="cd07377">
    <property type="entry name" value="WHTH_GntR"/>
    <property type="match status" value="1"/>
</dbReference>
<keyword evidence="6" id="KW-1185">Reference proteome</keyword>
<evidence type="ECO:0000259" key="4">
    <source>
        <dbReference type="PROSITE" id="PS50949"/>
    </source>
</evidence>
<dbReference type="Gene3D" id="3.40.1410.10">
    <property type="entry name" value="Chorismate lyase-like"/>
    <property type="match status" value="1"/>
</dbReference>
<dbReference type="EMBL" id="SHKO01000002">
    <property type="protein sequence ID" value="RZT94487.1"/>
    <property type="molecule type" value="Genomic_DNA"/>
</dbReference>
<gene>
    <name evidence="5" type="ORF">EV681_2907</name>
</gene>
<reference evidence="5 6" key="1">
    <citation type="submission" date="2019-02" db="EMBL/GenBank/DDBJ databases">
        <title>Genomic Encyclopedia of Type Strains, Phase IV (KMG-IV): sequencing the most valuable type-strain genomes for metagenomic binning, comparative biology and taxonomic classification.</title>
        <authorList>
            <person name="Goeker M."/>
        </authorList>
    </citation>
    <scope>NUCLEOTIDE SEQUENCE [LARGE SCALE GENOMIC DNA]</scope>
    <source>
        <strain evidence="5 6">DSM 23814</strain>
    </source>
</reference>
<dbReference type="GO" id="GO:0045892">
    <property type="term" value="P:negative regulation of DNA-templated transcription"/>
    <property type="evidence" value="ECO:0007669"/>
    <property type="project" value="TreeGrafter"/>
</dbReference>
<dbReference type="GO" id="GO:0003677">
    <property type="term" value="F:DNA binding"/>
    <property type="evidence" value="ECO:0007669"/>
    <property type="project" value="UniProtKB-KW"/>
</dbReference>
<dbReference type="Gene3D" id="1.10.10.10">
    <property type="entry name" value="Winged helix-like DNA-binding domain superfamily/Winged helix DNA-binding domain"/>
    <property type="match status" value="1"/>
</dbReference>
<sequence>MIDNPTPRYYKIYRLLKQAIENGQYDHQEAMPGENVLAETYQVSRLTIRRSLDLLQSEGLVERRQGSGTFPLPRNVATQPLSADINKLVAHLNKMGSGTQVRLLSFEYETASQLAAHQLELPANSKVQKAIRVRYHDDKPFSYLITYVPEDIGRRYTKDDMTQQPLQALLKGLGIKLGSAEQSFTATAADAHHADALDVGISSPLLCIKRLTRDTQGRPVEYLIAVYNPERFEYRMALSNKRSKGIDGWIVNDTQA</sequence>
<dbReference type="PROSITE" id="PS50949">
    <property type="entry name" value="HTH_GNTR"/>
    <property type="match status" value="1"/>
</dbReference>
<dbReference type="RefSeq" id="WP_130304333.1">
    <property type="nucleotide sequence ID" value="NZ_SHKO01000002.1"/>
</dbReference>
<dbReference type="InterPro" id="IPR050679">
    <property type="entry name" value="Bact_HTH_transcr_reg"/>
</dbReference>
<protein>
    <submittedName>
        <fullName evidence="5">GntR family transcriptional regulator</fullName>
    </submittedName>
</protein>
<comment type="caution">
    <text evidence="5">The sequence shown here is derived from an EMBL/GenBank/DDBJ whole genome shotgun (WGS) entry which is preliminary data.</text>
</comment>
<dbReference type="SUPFAM" id="SSF64288">
    <property type="entry name" value="Chorismate lyase-like"/>
    <property type="match status" value="1"/>
</dbReference>
<keyword evidence="3" id="KW-0804">Transcription</keyword>
<dbReference type="InterPro" id="IPR036390">
    <property type="entry name" value="WH_DNA-bd_sf"/>
</dbReference>
<dbReference type="PANTHER" id="PTHR44846">
    <property type="entry name" value="MANNOSYL-D-GLYCERATE TRANSPORT/METABOLISM SYSTEM REPRESSOR MNGR-RELATED"/>
    <property type="match status" value="1"/>
</dbReference>
<dbReference type="SMART" id="SM00345">
    <property type="entry name" value="HTH_GNTR"/>
    <property type="match status" value="1"/>
</dbReference>
<organism evidence="5 6">
    <name type="scientific">Advenella incenata</name>
    <dbReference type="NCBI Taxonomy" id="267800"/>
    <lineage>
        <taxon>Bacteria</taxon>
        <taxon>Pseudomonadati</taxon>
        <taxon>Pseudomonadota</taxon>
        <taxon>Betaproteobacteria</taxon>
        <taxon>Burkholderiales</taxon>
        <taxon>Alcaligenaceae</taxon>
    </lineage>
</organism>
<keyword evidence="2" id="KW-0238">DNA-binding</keyword>
<evidence type="ECO:0000256" key="1">
    <source>
        <dbReference type="ARBA" id="ARBA00023015"/>
    </source>
</evidence>
<dbReference type="OrthoDB" id="8582866at2"/>
<dbReference type="Pfam" id="PF00392">
    <property type="entry name" value="GntR"/>
    <property type="match status" value="1"/>
</dbReference>
<evidence type="ECO:0000313" key="5">
    <source>
        <dbReference type="EMBL" id="RZT94487.1"/>
    </source>
</evidence>
<accession>A0A4Q7VEA7</accession>
<evidence type="ECO:0000313" key="6">
    <source>
        <dbReference type="Proteomes" id="UP000293398"/>
    </source>
</evidence>
<proteinExistence type="predicted"/>
<dbReference type="PANTHER" id="PTHR44846:SF1">
    <property type="entry name" value="MANNOSYL-D-GLYCERATE TRANSPORT_METABOLISM SYSTEM REPRESSOR MNGR-RELATED"/>
    <property type="match status" value="1"/>
</dbReference>
<dbReference type="InterPro" id="IPR000524">
    <property type="entry name" value="Tscrpt_reg_HTH_GntR"/>
</dbReference>
<keyword evidence="1" id="KW-0805">Transcription regulation</keyword>
<dbReference type="Pfam" id="PF07702">
    <property type="entry name" value="UTRA"/>
    <property type="match status" value="1"/>
</dbReference>
<dbReference type="GO" id="GO:0003700">
    <property type="term" value="F:DNA-binding transcription factor activity"/>
    <property type="evidence" value="ECO:0007669"/>
    <property type="project" value="InterPro"/>
</dbReference>
<dbReference type="Proteomes" id="UP000293398">
    <property type="component" value="Unassembled WGS sequence"/>
</dbReference>
<dbReference type="AlphaFoldDB" id="A0A4Q7VEA7"/>
<dbReference type="SUPFAM" id="SSF46785">
    <property type="entry name" value="Winged helix' DNA-binding domain"/>
    <property type="match status" value="1"/>
</dbReference>
<evidence type="ECO:0000256" key="2">
    <source>
        <dbReference type="ARBA" id="ARBA00023125"/>
    </source>
</evidence>